<dbReference type="PANTHER" id="PTHR48047">
    <property type="entry name" value="GLYCOSYLTRANSFERASE"/>
    <property type="match status" value="1"/>
</dbReference>
<dbReference type="Gene3D" id="3.40.50.2000">
    <property type="entry name" value="Glycogen Phosphorylase B"/>
    <property type="match status" value="2"/>
</dbReference>
<dbReference type="GO" id="GO:0035251">
    <property type="term" value="F:UDP-glucosyltransferase activity"/>
    <property type="evidence" value="ECO:0007669"/>
    <property type="project" value="TreeGrafter"/>
</dbReference>
<dbReference type="Proteomes" id="UP000195402">
    <property type="component" value="Unassembled WGS sequence"/>
</dbReference>
<dbReference type="AlphaFoldDB" id="A0A200QZ31"/>
<dbReference type="OMA" id="PMMAEQA"/>
<dbReference type="InterPro" id="IPR058980">
    <property type="entry name" value="Glyco_transf_N"/>
</dbReference>
<dbReference type="Pfam" id="PF00201">
    <property type="entry name" value="UDPGT"/>
    <property type="match status" value="1"/>
</dbReference>
<keyword evidence="3" id="KW-0328">Glycosyltransferase</keyword>
<evidence type="ECO:0000256" key="4">
    <source>
        <dbReference type="RuleBase" id="RU362057"/>
    </source>
</evidence>
<dbReference type="FunFam" id="3.40.50.2000:FF:000107">
    <property type="entry name" value="Glycosyltransferase"/>
    <property type="match status" value="1"/>
</dbReference>
<comment type="similarity">
    <text evidence="1 3">Belongs to the UDP-glycosyltransferase family.</text>
</comment>
<dbReference type="OrthoDB" id="5835829at2759"/>
<evidence type="ECO:0000256" key="1">
    <source>
        <dbReference type="ARBA" id="ARBA00009995"/>
    </source>
</evidence>
<dbReference type="Pfam" id="PF26168">
    <property type="entry name" value="Glyco_transf_N"/>
    <property type="match status" value="1"/>
</dbReference>
<comment type="caution">
    <text evidence="6">The sequence shown here is derived from an EMBL/GenBank/DDBJ whole genome shotgun (WGS) entry which is preliminary data.</text>
</comment>
<evidence type="ECO:0000259" key="5">
    <source>
        <dbReference type="Pfam" id="PF26168"/>
    </source>
</evidence>
<dbReference type="PANTHER" id="PTHR48047:SF218">
    <property type="entry name" value="GLYCOSYLTRANSFERASE"/>
    <property type="match status" value="1"/>
</dbReference>
<evidence type="ECO:0000313" key="7">
    <source>
        <dbReference type="Proteomes" id="UP000195402"/>
    </source>
</evidence>
<dbReference type="CDD" id="cd03784">
    <property type="entry name" value="GT1_Gtf-like"/>
    <property type="match status" value="1"/>
</dbReference>
<dbReference type="InParanoid" id="A0A200QZ31"/>
<dbReference type="InterPro" id="IPR002213">
    <property type="entry name" value="UDP_glucos_trans"/>
</dbReference>
<protein>
    <recommendedName>
        <fullName evidence="4">Glycosyltransferase</fullName>
        <ecNumber evidence="4">2.4.1.-</ecNumber>
    </recommendedName>
</protein>
<name>A0A200QZ31_MACCD</name>
<evidence type="ECO:0000256" key="3">
    <source>
        <dbReference type="RuleBase" id="RU003718"/>
    </source>
</evidence>
<keyword evidence="7" id="KW-1185">Reference proteome</keyword>
<organism evidence="6 7">
    <name type="scientific">Macleaya cordata</name>
    <name type="common">Five-seeded plume-poppy</name>
    <name type="synonym">Bocconia cordata</name>
    <dbReference type="NCBI Taxonomy" id="56857"/>
    <lineage>
        <taxon>Eukaryota</taxon>
        <taxon>Viridiplantae</taxon>
        <taxon>Streptophyta</taxon>
        <taxon>Embryophyta</taxon>
        <taxon>Tracheophyta</taxon>
        <taxon>Spermatophyta</taxon>
        <taxon>Magnoliopsida</taxon>
        <taxon>Ranunculales</taxon>
        <taxon>Papaveraceae</taxon>
        <taxon>Papaveroideae</taxon>
        <taxon>Macleaya</taxon>
    </lineage>
</organism>
<accession>A0A200QZ31</accession>
<reference evidence="6 7" key="1">
    <citation type="journal article" date="2017" name="Mol. Plant">
        <title>The Genome of Medicinal Plant Macleaya cordata Provides New Insights into Benzylisoquinoline Alkaloids Metabolism.</title>
        <authorList>
            <person name="Liu X."/>
            <person name="Liu Y."/>
            <person name="Huang P."/>
            <person name="Ma Y."/>
            <person name="Qing Z."/>
            <person name="Tang Q."/>
            <person name="Cao H."/>
            <person name="Cheng P."/>
            <person name="Zheng Y."/>
            <person name="Yuan Z."/>
            <person name="Zhou Y."/>
            <person name="Liu J."/>
            <person name="Tang Z."/>
            <person name="Zhuo Y."/>
            <person name="Zhang Y."/>
            <person name="Yu L."/>
            <person name="Huang J."/>
            <person name="Yang P."/>
            <person name="Peng Q."/>
            <person name="Zhang J."/>
            <person name="Jiang W."/>
            <person name="Zhang Z."/>
            <person name="Lin K."/>
            <person name="Ro D.K."/>
            <person name="Chen X."/>
            <person name="Xiong X."/>
            <person name="Shang Y."/>
            <person name="Huang S."/>
            <person name="Zeng J."/>
        </authorList>
    </citation>
    <scope>NUCLEOTIDE SEQUENCE [LARGE SCALE GENOMIC DNA]</scope>
    <source>
        <strain evidence="7">cv. BLH2017</strain>
        <tissue evidence="6">Root</tissue>
    </source>
</reference>
<dbReference type="SUPFAM" id="SSF53756">
    <property type="entry name" value="UDP-Glycosyltransferase/glycogen phosphorylase"/>
    <property type="match status" value="1"/>
</dbReference>
<gene>
    <name evidence="6" type="ORF">BVC80_1829g36</name>
</gene>
<keyword evidence="2 3" id="KW-0808">Transferase</keyword>
<evidence type="ECO:0000256" key="2">
    <source>
        <dbReference type="ARBA" id="ARBA00022679"/>
    </source>
</evidence>
<proteinExistence type="inferred from homology"/>
<dbReference type="EMBL" id="MVGT01000735">
    <property type="protein sequence ID" value="OVA15743.1"/>
    <property type="molecule type" value="Genomic_DNA"/>
</dbReference>
<sequence>MAPSLSSSPKLQPHVVIFPFMSQGHTLPLLDLSRALSNLNLTVTIITTPSNSSQILHYISKHPNIHLKTIPFPVLRGLPTPCENTSHLPSMAYLPQFFTATIQLQEPFDQILQDMSNTGSLPICVISDFFLEWTLATCRKFNVPRIVFHGMGVLSMVISKYVWVNAEQLITESDSEAPLQLSDLNLPFTLTKADFPYPVLAADRSDPFSRFITEVGESDVQSWGVIVNSFAELENEHVSKLESFYKEAWCVGPLLLYDEMVAEDESDETIMWLDERCSGSVMYVSFGTQADVSDMQLNEIVWGLEMSDQPFICVIRSRTWTPPDGLEDKVKGRGLVVRDWVDQRRILSHRATGGFLSHCGWNSVLEGVSFGVPLLVWPMMAEQPLNAKIVVDGMGVGLWVPKEPTCREGDEIVAIKREEICEGVQELMGSEKGRKAKERAENLGRLARQSVQKDGSSYKRLNQLIDRLIM</sequence>
<dbReference type="PROSITE" id="PS00375">
    <property type="entry name" value="UDPGT"/>
    <property type="match status" value="1"/>
</dbReference>
<dbReference type="InterPro" id="IPR035595">
    <property type="entry name" value="UDP_glycos_trans_CS"/>
</dbReference>
<feature type="domain" description="Glycosyltransferase N-terminal" evidence="5">
    <location>
        <begin position="15"/>
        <end position="254"/>
    </location>
</feature>
<dbReference type="EC" id="2.4.1.-" evidence="4"/>
<evidence type="ECO:0000313" key="6">
    <source>
        <dbReference type="EMBL" id="OVA15743.1"/>
    </source>
</evidence>